<dbReference type="AlphaFoldDB" id="A0A2P5BWE0"/>
<evidence type="ECO:0000256" key="13">
    <source>
        <dbReference type="ARBA" id="ARBA00047899"/>
    </source>
</evidence>
<evidence type="ECO:0000256" key="12">
    <source>
        <dbReference type="ARBA" id="ARBA00023180"/>
    </source>
</evidence>
<dbReference type="OrthoDB" id="1162520at2759"/>
<keyword evidence="12" id="KW-0325">Glycoprotein</keyword>
<evidence type="ECO:0000256" key="8">
    <source>
        <dbReference type="ARBA" id="ARBA00022777"/>
    </source>
</evidence>
<dbReference type="FunFam" id="1.10.510.10:FF:000590">
    <property type="entry name" value="PR5-like receptor kinase"/>
    <property type="match status" value="1"/>
</dbReference>
<evidence type="ECO:0000256" key="6">
    <source>
        <dbReference type="ARBA" id="ARBA00022729"/>
    </source>
</evidence>
<dbReference type="STRING" id="3476.A0A2P5BWE0"/>
<dbReference type="InterPro" id="IPR017441">
    <property type="entry name" value="Protein_kinase_ATP_BS"/>
</dbReference>
<evidence type="ECO:0000256" key="5">
    <source>
        <dbReference type="ARBA" id="ARBA00022692"/>
    </source>
</evidence>
<dbReference type="GO" id="GO:0004674">
    <property type="term" value="F:protein serine/threonine kinase activity"/>
    <property type="evidence" value="ECO:0007669"/>
    <property type="project" value="UniProtKB-KW"/>
</dbReference>
<keyword evidence="20" id="KW-1185">Reference proteome</keyword>
<dbReference type="SMART" id="SM00220">
    <property type="entry name" value="S_TKc"/>
    <property type="match status" value="1"/>
</dbReference>
<dbReference type="EC" id="2.7.11.1" evidence="2"/>
<evidence type="ECO:0000256" key="11">
    <source>
        <dbReference type="ARBA" id="ARBA00023136"/>
    </source>
</evidence>
<evidence type="ECO:0000256" key="14">
    <source>
        <dbReference type="ARBA" id="ARBA00048679"/>
    </source>
</evidence>
<feature type="region of interest" description="Disordered" evidence="16">
    <location>
        <begin position="615"/>
        <end position="645"/>
    </location>
</feature>
<dbReference type="GO" id="GO:0005524">
    <property type="term" value="F:ATP binding"/>
    <property type="evidence" value="ECO:0007669"/>
    <property type="project" value="UniProtKB-UniRule"/>
</dbReference>
<gene>
    <name evidence="19" type="ORF">PanWU01x14_204930</name>
</gene>
<proteinExistence type="predicted"/>
<feature type="transmembrane region" description="Helical" evidence="17">
    <location>
        <begin position="5"/>
        <end position="23"/>
    </location>
</feature>
<organism evidence="19 20">
    <name type="scientific">Parasponia andersonii</name>
    <name type="common">Sponia andersonii</name>
    <dbReference type="NCBI Taxonomy" id="3476"/>
    <lineage>
        <taxon>Eukaryota</taxon>
        <taxon>Viridiplantae</taxon>
        <taxon>Streptophyta</taxon>
        <taxon>Embryophyta</taxon>
        <taxon>Tracheophyta</taxon>
        <taxon>Spermatophyta</taxon>
        <taxon>Magnoliopsida</taxon>
        <taxon>eudicotyledons</taxon>
        <taxon>Gunneridae</taxon>
        <taxon>Pentapetalae</taxon>
        <taxon>rosids</taxon>
        <taxon>fabids</taxon>
        <taxon>Rosales</taxon>
        <taxon>Cannabaceae</taxon>
        <taxon>Parasponia</taxon>
    </lineage>
</organism>
<dbReference type="EMBL" id="JXTB01000211">
    <property type="protein sequence ID" value="PON53113.1"/>
    <property type="molecule type" value="Genomic_DNA"/>
</dbReference>
<dbReference type="InterPro" id="IPR008271">
    <property type="entry name" value="Ser/Thr_kinase_AS"/>
</dbReference>
<dbReference type="PROSITE" id="PS00108">
    <property type="entry name" value="PROTEIN_KINASE_ST"/>
    <property type="match status" value="1"/>
</dbReference>
<evidence type="ECO:0000313" key="19">
    <source>
        <dbReference type="EMBL" id="PON53113.1"/>
    </source>
</evidence>
<dbReference type="InterPro" id="IPR032872">
    <property type="entry name" value="WAK_assoc_C"/>
</dbReference>
<dbReference type="Gene3D" id="3.30.200.20">
    <property type="entry name" value="Phosphorylase Kinase, domain 1"/>
    <property type="match status" value="1"/>
</dbReference>
<dbReference type="Pfam" id="PF13947">
    <property type="entry name" value="GUB_WAK_bind"/>
    <property type="match status" value="1"/>
</dbReference>
<comment type="subcellular location">
    <subcellularLocation>
        <location evidence="1">Membrane</location>
        <topology evidence="1">Single-pass type I membrane protein</topology>
    </subcellularLocation>
</comment>
<keyword evidence="8 19" id="KW-0418">Kinase</keyword>
<dbReference type="Gene3D" id="1.10.510.10">
    <property type="entry name" value="Transferase(Phosphotransferase) domain 1"/>
    <property type="match status" value="1"/>
</dbReference>
<evidence type="ECO:0000259" key="18">
    <source>
        <dbReference type="PROSITE" id="PS50011"/>
    </source>
</evidence>
<evidence type="ECO:0000256" key="3">
    <source>
        <dbReference type="ARBA" id="ARBA00022527"/>
    </source>
</evidence>
<keyword evidence="6" id="KW-0732">Signal</keyword>
<comment type="catalytic activity">
    <reaction evidence="13">
        <text>L-threonyl-[protein] + ATP = O-phospho-L-threonyl-[protein] + ADP + H(+)</text>
        <dbReference type="Rhea" id="RHEA:46608"/>
        <dbReference type="Rhea" id="RHEA-COMP:11060"/>
        <dbReference type="Rhea" id="RHEA-COMP:11605"/>
        <dbReference type="ChEBI" id="CHEBI:15378"/>
        <dbReference type="ChEBI" id="CHEBI:30013"/>
        <dbReference type="ChEBI" id="CHEBI:30616"/>
        <dbReference type="ChEBI" id="CHEBI:61977"/>
        <dbReference type="ChEBI" id="CHEBI:456216"/>
        <dbReference type="EC" id="2.7.11.1"/>
    </reaction>
</comment>
<dbReference type="Pfam" id="PF00069">
    <property type="entry name" value="Pkinase"/>
    <property type="match status" value="1"/>
</dbReference>
<feature type="binding site" evidence="15">
    <location>
        <position position="351"/>
    </location>
    <ligand>
        <name>ATP</name>
        <dbReference type="ChEBI" id="CHEBI:30616"/>
    </ligand>
</feature>
<keyword evidence="5 17" id="KW-0812">Transmembrane</keyword>
<keyword evidence="9 15" id="KW-0067">ATP-binding</keyword>
<keyword evidence="10 17" id="KW-1133">Transmembrane helix</keyword>
<dbReference type="SUPFAM" id="SSF56112">
    <property type="entry name" value="Protein kinase-like (PK-like)"/>
    <property type="match status" value="1"/>
</dbReference>
<protein>
    <recommendedName>
        <fullName evidence="2">non-specific serine/threonine protein kinase</fullName>
        <ecNumber evidence="2">2.7.11.1</ecNumber>
    </recommendedName>
</protein>
<evidence type="ECO:0000256" key="2">
    <source>
        <dbReference type="ARBA" id="ARBA00012513"/>
    </source>
</evidence>
<reference evidence="20" key="1">
    <citation type="submission" date="2016-06" db="EMBL/GenBank/DDBJ databases">
        <title>Parallel loss of symbiosis genes in relatives of nitrogen-fixing non-legume Parasponia.</title>
        <authorList>
            <person name="Van Velzen R."/>
            <person name="Holmer R."/>
            <person name="Bu F."/>
            <person name="Rutten L."/>
            <person name="Van Zeijl A."/>
            <person name="Liu W."/>
            <person name="Santuari L."/>
            <person name="Cao Q."/>
            <person name="Sharma T."/>
            <person name="Shen D."/>
            <person name="Roswanjaya Y."/>
            <person name="Wardhani T."/>
            <person name="Kalhor M.S."/>
            <person name="Jansen J."/>
            <person name="Van den Hoogen J."/>
            <person name="Gungor B."/>
            <person name="Hartog M."/>
            <person name="Hontelez J."/>
            <person name="Verver J."/>
            <person name="Yang W.-C."/>
            <person name="Schijlen E."/>
            <person name="Repin R."/>
            <person name="Schilthuizen M."/>
            <person name="Schranz E."/>
            <person name="Heidstra R."/>
            <person name="Miyata K."/>
            <person name="Fedorova E."/>
            <person name="Kohlen W."/>
            <person name="Bisseling T."/>
            <person name="Smit S."/>
            <person name="Geurts R."/>
        </authorList>
    </citation>
    <scope>NUCLEOTIDE SEQUENCE [LARGE SCALE GENOMIC DNA]</scope>
    <source>
        <strain evidence="20">cv. WU1-14</strain>
    </source>
</reference>
<dbReference type="Proteomes" id="UP000237105">
    <property type="component" value="Unassembled WGS sequence"/>
</dbReference>
<evidence type="ECO:0000256" key="1">
    <source>
        <dbReference type="ARBA" id="ARBA00004479"/>
    </source>
</evidence>
<evidence type="ECO:0000256" key="7">
    <source>
        <dbReference type="ARBA" id="ARBA00022741"/>
    </source>
</evidence>
<dbReference type="PROSITE" id="PS00107">
    <property type="entry name" value="PROTEIN_KINASE_ATP"/>
    <property type="match status" value="1"/>
</dbReference>
<sequence>MHPIVLPPTTTVFLIVFFFFYYVDSVSSSLTNCNQAFDCGQFRNITYPFTGGDRPDRCGPPEFRLACVNDSPELTINSVNYRVLGLDPVLQTLSLARLDLWNETCPGEFVNTTLDSGIFSSGAGNTDLTMFYKCNTSRLTVKPENQFKCENYGSSFSDSYFLVGPIPLDPILAILKCGESVEVPILEPMAAKLLQNMSLLGEALMMGFNVNYTNPNADDCSKCLDSGHQCGFDPKSNKSICICGNRDCPVPGSMKRNWVAIGTSVALSGIVIISAVTIFFNRKAFGFWKKEKRSDKLDVELVIRNYGLFAKQYSYANVKKMTNSFAEKIGQGGFGAVFKGRLLDGCLVAVKLLNESKENGEDFINEVASIGRTSHVNIITLLGFCYEKNKRVLIYEYMPNGSLDKFIFNEKSLSTTCRLEWRILFDIATGIARGLEYLHRGCNTRILHFDIKPQNILLDKDFCPKISDFGLAKLWLTKESIISTMGARGTIGYIAPEVFSRSYGGVSHKSDVYSYGMLILEMIGGRKNFDSRVSHTSEIYYPNKIYKDLEQGEEVKVSGVTTEEDVEISRKMALVSFWCIQTNPSVRPSMSKVVEMLEGSLESLKIPPKPFLFSPPRSPQESMTTNALPRTDSACSIFPRSEPTL</sequence>
<keyword evidence="7 15" id="KW-0547">Nucleotide-binding</keyword>
<dbReference type="InterPro" id="IPR011009">
    <property type="entry name" value="Kinase-like_dom_sf"/>
</dbReference>
<dbReference type="FunFam" id="3.30.200.20:FF:000178">
    <property type="entry name" value="serine/threonine-protein kinase PBS1-like"/>
    <property type="match status" value="1"/>
</dbReference>
<evidence type="ECO:0000313" key="20">
    <source>
        <dbReference type="Proteomes" id="UP000237105"/>
    </source>
</evidence>
<evidence type="ECO:0000256" key="9">
    <source>
        <dbReference type="ARBA" id="ARBA00022840"/>
    </source>
</evidence>
<accession>A0A2P5BWE0</accession>
<dbReference type="PANTHER" id="PTHR27009">
    <property type="entry name" value="RUST RESISTANCE KINASE LR10-RELATED"/>
    <property type="match status" value="1"/>
</dbReference>
<name>A0A2P5BWE0_PARAD</name>
<evidence type="ECO:0000256" key="17">
    <source>
        <dbReference type="SAM" id="Phobius"/>
    </source>
</evidence>
<keyword evidence="4" id="KW-0808">Transferase</keyword>
<feature type="transmembrane region" description="Helical" evidence="17">
    <location>
        <begin position="258"/>
        <end position="280"/>
    </location>
</feature>
<keyword evidence="3" id="KW-0723">Serine/threonine-protein kinase</keyword>
<dbReference type="GO" id="GO:0030247">
    <property type="term" value="F:polysaccharide binding"/>
    <property type="evidence" value="ECO:0007669"/>
    <property type="project" value="InterPro"/>
</dbReference>
<keyword evidence="11 17" id="KW-0472">Membrane</keyword>
<feature type="domain" description="Protein kinase" evidence="18">
    <location>
        <begin position="323"/>
        <end position="612"/>
    </location>
</feature>
<comment type="catalytic activity">
    <reaction evidence="14">
        <text>L-seryl-[protein] + ATP = O-phospho-L-seryl-[protein] + ADP + H(+)</text>
        <dbReference type="Rhea" id="RHEA:17989"/>
        <dbReference type="Rhea" id="RHEA-COMP:9863"/>
        <dbReference type="Rhea" id="RHEA-COMP:11604"/>
        <dbReference type="ChEBI" id="CHEBI:15378"/>
        <dbReference type="ChEBI" id="CHEBI:29999"/>
        <dbReference type="ChEBI" id="CHEBI:30616"/>
        <dbReference type="ChEBI" id="CHEBI:83421"/>
        <dbReference type="ChEBI" id="CHEBI:456216"/>
        <dbReference type="EC" id="2.7.11.1"/>
    </reaction>
</comment>
<feature type="compositionally biased region" description="Polar residues" evidence="16">
    <location>
        <begin position="619"/>
        <end position="628"/>
    </location>
</feature>
<evidence type="ECO:0000256" key="15">
    <source>
        <dbReference type="PROSITE-ProRule" id="PRU10141"/>
    </source>
</evidence>
<evidence type="ECO:0000256" key="10">
    <source>
        <dbReference type="ARBA" id="ARBA00022989"/>
    </source>
</evidence>
<dbReference type="InterPro" id="IPR025287">
    <property type="entry name" value="WAK_GUB"/>
</dbReference>
<comment type="caution">
    <text evidence="19">The sequence shown here is derived from an EMBL/GenBank/DDBJ whole genome shotgun (WGS) entry which is preliminary data.</text>
</comment>
<evidence type="ECO:0000256" key="16">
    <source>
        <dbReference type="SAM" id="MobiDB-lite"/>
    </source>
</evidence>
<dbReference type="InterPro" id="IPR045874">
    <property type="entry name" value="LRK10/LRL21-25-like"/>
</dbReference>
<evidence type="ECO:0000256" key="4">
    <source>
        <dbReference type="ARBA" id="ARBA00022679"/>
    </source>
</evidence>
<dbReference type="PROSITE" id="PS50011">
    <property type="entry name" value="PROTEIN_KINASE_DOM"/>
    <property type="match status" value="1"/>
</dbReference>
<dbReference type="Pfam" id="PF14380">
    <property type="entry name" value="WAK_assoc"/>
    <property type="match status" value="1"/>
</dbReference>
<dbReference type="GO" id="GO:0016020">
    <property type="term" value="C:membrane"/>
    <property type="evidence" value="ECO:0007669"/>
    <property type="project" value="UniProtKB-SubCell"/>
</dbReference>
<dbReference type="InterPro" id="IPR000719">
    <property type="entry name" value="Prot_kinase_dom"/>
</dbReference>